<protein>
    <submittedName>
        <fullName evidence="2">Phytanoyl-CoA dioxygenase</fullName>
    </submittedName>
</protein>
<evidence type="ECO:0000256" key="1">
    <source>
        <dbReference type="ARBA" id="ARBA00001954"/>
    </source>
</evidence>
<dbReference type="Gene3D" id="2.60.120.620">
    <property type="entry name" value="q2cbj1_9rhob like domain"/>
    <property type="match status" value="1"/>
</dbReference>
<dbReference type="Pfam" id="PF05721">
    <property type="entry name" value="PhyH"/>
    <property type="match status" value="1"/>
</dbReference>
<dbReference type="EMBL" id="CABPSC010000002">
    <property type="protein sequence ID" value="VVD78682.1"/>
    <property type="molecule type" value="Genomic_DNA"/>
</dbReference>
<proteinExistence type="predicted"/>
<dbReference type="GO" id="GO:0016706">
    <property type="term" value="F:2-oxoglutarate-dependent dioxygenase activity"/>
    <property type="evidence" value="ECO:0007669"/>
    <property type="project" value="UniProtKB-ARBA"/>
</dbReference>
<keyword evidence="2" id="KW-0223">Dioxygenase</keyword>
<dbReference type="InterPro" id="IPR008775">
    <property type="entry name" value="Phytyl_CoA_dOase-like"/>
</dbReference>
<dbReference type="SUPFAM" id="SSF51197">
    <property type="entry name" value="Clavaminate synthase-like"/>
    <property type="match status" value="1"/>
</dbReference>
<dbReference type="PANTHER" id="PTHR20883">
    <property type="entry name" value="PHYTANOYL-COA DIOXYGENASE DOMAIN CONTAINING 1"/>
    <property type="match status" value="1"/>
</dbReference>
<dbReference type="AlphaFoldDB" id="A0A5E4SUI0"/>
<evidence type="ECO:0000313" key="2">
    <source>
        <dbReference type="EMBL" id="VVD78682.1"/>
    </source>
</evidence>
<dbReference type="RefSeq" id="WP_150554497.1">
    <property type="nucleotide sequence ID" value="NZ_CABPSC010000002.1"/>
</dbReference>
<evidence type="ECO:0000313" key="3">
    <source>
        <dbReference type="Proteomes" id="UP000367825"/>
    </source>
</evidence>
<sequence>MALTASQLDTFRNDGYLILPRYVAQAECEAMLADARAQLAAASGPLEFEADVGYAGAPASREAEGGQTVRRLLKAYDRADTLRRWATRPDLVESLAQIFGENVVLTLAHHNCVMTKHPHFGTATGWHRDIRYWSFPHNSLVSVWLALGPETRENGALRFIPGSHREQLQPHQLDALDFLRPDEPDNQSLVARGRQVELAQGDVVLFHSGLFHAAGRNEGGATKFSVVFAYRGESNPPVPGTRSASAGEVPLGR</sequence>
<keyword evidence="3" id="KW-1185">Reference proteome</keyword>
<accession>A0A5E4SUI0</accession>
<keyword evidence="2" id="KW-0560">Oxidoreductase</keyword>
<organism evidence="2 3">
    <name type="scientific">Pandoraea nosoerga</name>
    <dbReference type="NCBI Taxonomy" id="2508296"/>
    <lineage>
        <taxon>Bacteria</taxon>
        <taxon>Pseudomonadati</taxon>
        <taxon>Pseudomonadota</taxon>
        <taxon>Betaproteobacteria</taxon>
        <taxon>Burkholderiales</taxon>
        <taxon>Burkholderiaceae</taxon>
        <taxon>Pandoraea</taxon>
    </lineage>
</organism>
<comment type="cofactor">
    <cofactor evidence="1">
        <name>Fe(2+)</name>
        <dbReference type="ChEBI" id="CHEBI:29033"/>
    </cofactor>
</comment>
<dbReference type="Proteomes" id="UP000367825">
    <property type="component" value="Unassembled WGS sequence"/>
</dbReference>
<gene>
    <name evidence="2" type="ORF">PNO31109_00973</name>
</gene>
<dbReference type="GO" id="GO:0005506">
    <property type="term" value="F:iron ion binding"/>
    <property type="evidence" value="ECO:0007669"/>
    <property type="project" value="UniProtKB-ARBA"/>
</dbReference>
<dbReference type="PANTHER" id="PTHR20883:SF48">
    <property type="entry name" value="ECTOINE DIOXYGENASE"/>
    <property type="match status" value="1"/>
</dbReference>
<name>A0A5E4SUI0_9BURK</name>
<reference evidence="2 3" key="1">
    <citation type="submission" date="2019-08" db="EMBL/GenBank/DDBJ databases">
        <authorList>
            <person name="Peeters C."/>
        </authorList>
    </citation>
    <scope>NUCLEOTIDE SEQUENCE [LARGE SCALE GENOMIC DNA]</scope>
    <source>
        <strain evidence="2 3">LMG 31109</strain>
    </source>
</reference>
<dbReference type="OrthoDB" id="9791262at2"/>